<dbReference type="FunFam" id="3.30.300.30:FF:000008">
    <property type="entry name" value="2,3-dihydroxybenzoate-AMP ligase"/>
    <property type="match status" value="1"/>
</dbReference>
<dbReference type="InterPro" id="IPR025110">
    <property type="entry name" value="AMP-bd_C"/>
</dbReference>
<keyword evidence="2 5" id="KW-0436">Ligase</keyword>
<dbReference type="EMBL" id="CADIKL010000010">
    <property type="protein sequence ID" value="CAB3787801.1"/>
    <property type="molecule type" value="Genomic_DNA"/>
</dbReference>
<dbReference type="PROSITE" id="PS00455">
    <property type="entry name" value="AMP_BINDING"/>
    <property type="match status" value="1"/>
</dbReference>
<dbReference type="InterPro" id="IPR042099">
    <property type="entry name" value="ANL_N_sf"/>
</dbReference>
<evidence type="ECO:0000259" key="4">
    <source>
        <dbReference type="Pfam" id="PF13193"/>
    </source>
</evidence>
<evidence type="ECO:0000259" key="3">
    <source>
        <dbReference type="Pfam" id="PF00501"/>
    </source>
</evidence>
<dbReference type="Gene3D" id="3.30.300.30">
    <property type="match status" value="1"/>
</dbReference>
<gene>
    <name evidence="5" type="primary">lcfB_3</name>
    <name evidence="5" type="ORF">LMG28688_02544</name>
</gene>
<proteinExistence type="inferred from homology"/>
<dbReference type="RefSeq" id="WP_129564110.1">
    <property type="nucleotide sequence ID" value="NZ_CADIKL010000010.1"/>
</dbReference>
<dbReference type="Pfam" id="PF13193">
    <property type="entry name" value="AMP-binding_C"/>
    <property type="match status" value="1"/>
</dbReference>
<dbReference type="AlphaFoldDB" id="A0A6J5FZE8"/>
<dbReference type="Pfam" id="PF00501">
    <property type="entry name" value="AMP-binding"/>
    <property type="match status" value="1"/>
</dbReference>
<keyword evidence="6" id="KW-1185">Reference proteome</keyword>
<dbReference type="InterPro" id="IPR045851">
    <property type="entry name" value="AMP-bd_C_sf"/>
</dbReference>
<accession>A0A6J5FZE8</accession>
<protein>
    <submittedName>
        <fullName evidence="5">Long-chain-fatty-acid--CoA ligase</fullName>
        <ecNumber evidence="5">6.2.1.3</ecNumber>
    </submittedName>
</protein>
<dbReference type="Proteomes" id="UP000494119">
    <property type="component" value="Unassembled WGS sequence"/>
</dbReference>
<comment type="similarity">
    <text evidence="1">Belongs to the ATP-dependent AMP-binding enzyme family.</text>
</comment>
<dbReference type="InterPro" id="IPR050237">
    <property type="entry name" value="ATP-dep_AMP-bd_enzyme"/>
</dbReference>
<dbReference type="GO" id="GO:0004467">
    <property type="term" value="F:long-chain fatty acid-CoA ligase activity"/>
    <property type="evidence" value="ECO:0007669"/>
    <property type="project" value="UniProtKB-EC"/>
</dbReference>
<dbReference type="InterPro" id="IPR020845">
    <property type="entry name" value="AMP-binding_CS"/>
</dbReference>
<evidence type="ECO:0000256" key="1">
    <source>
        <dbReference type="ARBA" id="ARBA00006432"/>
    </source>
</evidence>
<name>A0A6J5FZE8_9BURK</name>
<dbReference type="PANTHER" id="PTHR43767">
    <property type="entry name" value="LONG-CHAIN-FATTY-ACID--COA LIGASE"/>
    <property type="match status" value="1"/>
</dbReference>
<reference evidence="5 6" key="1">
    <citation type="submission" date="2020-04" db="EMBL/GenBank/DDBJ databases">
        <authorList>
            <person name="De Canck E."/>
        </authorList>
    </citation>
    <scope>NUCLEOTIDE SEQUENCE [LARGE SCALE GENOMIC DNA]</scope>
    <source>
        <strain evidence="5 6">LMG 28688</strain>
    </source>
</reference>
<feature type="domain" description="AMP-binding enzyme C-terminal" evidence="4">
    <location>
        <begin position="415"/>
        <end position="490"/>
    </location>
</feature>
<sequence>MNIVSLFDDKVRAHPDKPFVRYAGRTWTYAEADELGRRAARVFAQHGVGAGDRVALMCFNTPGFVFAMLGAWRMGAAVVPVNHKLQAPEVDYILAHARVSLAIFDGALQPVVERLTAPGVRLGTDSALAGHASFDKLVEAAAPFEGVLPADDSIAQVLYTSGTTGRPKGCLMSHHAVCSAAEGAVVGLGMTPDERTLIAMPLWHSSPLNNWMVGTLYVGGTLVLLREYHPQAFLEIVQAEQVTLYFGAPVSYLLPLQMGLKIEDYALDSVRAWVYGGGPIGADTARRLMAAYRSERFYQVFGMTETGPAGTVLEPHEQVAKAGSIGSKPMSGVQMRVVRENGQEARPGDVGEIWLKAASLMQSYLYAPEATAEAIVDGWYHTGDLVRMDEDGYLFVVDRSKDMIVTGGENVYSKEVEDVLIAHPSVRDVAVVGRPHPEWGETVVAYVVPVPGEPLDEVAINGFLASQLAKYKIPREYIVRETLPRTPTGKLAKASLRSDA</sequence>
<dbReference type="PANTHER" id="PTHR43767:SF1">
    <property type="entry name" value="NONRIBOSOMAL PEPTIDE SYNTHASE PES1 (EUROFUNG)-RELATED"/>
    <property type="match status" value="1"/>
</dbReference>
<dbReference type="SUPFAM" id="SSF56801">
    <property type="entry name" value="Acetyl-CoA synthetase-like"/>
    <property type="match status" value="1"/>
</dbReference>
<organism evidence="5 6">
    <name type="scientific">Paraburkholderia caffeinitolerans</name>
    <dbReference type="NCBI Taxonomy" id="1723730"/>
    <lineage>
        <taxon>Bacteria</taxon>
        <taxon>Pseudomonadati</taxon>
        <taxon>Pseudomonadota</taxon>
        <taxon>Betaproteobacteria</taxon>
        <taxon>Burkholderiales</taxon>
        <taxon>Burkholderiaceae</taxon>
        <taxon>Paraburkholderia</taxon>
    </lineage>
</organism>
<evidence type="ECO:0000256" key="2">
    <source>
        <dbReference type="ARBA" id="ARBA00022598"/>
    </source>
</evidence>
<dbReference type="InterPro" id="IPR000873">
    <property type="entry name" value="AMP-dep_synth/lig_dom"/>
</dbReference>
<feature type="domain" description="AMP-dependent synthetase/ligase" evidence="3">
    <location>
        <begin position="7"/>
        <end position="365"/>
    </location>
</feature>
<dbReference type="EC" id="6.2.1.3" evidence="5"/>
<evidence type="ECO:0000313" key="6">
    <source>
        <dbReference type="Proteomes" id="UP000494119"/>
    </source>
</evidence>
<dbReference type="Gene3D" id="3.40.50.12780">
    <property type="entry name" value="N-terminal domain of ligase-like"/>
    <property type="match status" value="1"/>
</dbReference>
<evidence type="ECO:0000313" key="5">
    <source>
        <dbReference type="EMBL" id="CAB3787801.1"/>
    </source>
</evidence>